<keyword evidence="9" id="KW-1185">Reference proteome</keyword>
<evidence type="ECO:0000256" key="6">
    <source>
        <dbReference type="SAM" id="Phobius"/>
    </source>
</evidence>
<feature type="transmembrane region" description="Helical" evidence="6">
    <location>
        <begin position="694"/>
        <end position="716"/>
    </location>
</feature>
<name>A0A2N5WYT2_9GAMM</name>
<protein>
    <submittedName>
        <fullName evidence="8">ABC transporter permease</fullName>
    </submittedName>
</protein>
<keyword evidence="5 6" id="KW-0472">Membrane</keyword>
<feature type="transmembrane region" description="Helical" evidence="6">
    <location>
        <begin position="379"/>
        <end position="402"/>
    </location>
</feature>
<reference evidence="8 9" key="1">
    <citation type="submission" date="2018-01" db="EMBL/GenBank/DDBJ databases">
        <title>The draft genome sequence of Halioglobus lutimaris HF004.</title>
        <authorList>
            <person name="Du Z.-J."/>
            <person name="Shi M.-J."/>
        </authorList>
    </citation>
    <scope>NUCLEOTIDE SEQUENCE [LARGE SCALE GENOMIC DNA]</scope>
    <source>
        <strain evidence="8 9">HF004</strain>
    </source>
</reference>
<dbReference type="AlphaFoldDB" id="A0A2N5WYT2"/>
<dbReference type="EMBL" id="PKUS01000030">
    <property type="protein sequence ID" value="PLW67397.1"/>
    <property type="molecule type" value="Genomic_DNA"/>
</dbReference>
<dbReference type="OrthoDB" id="5292592at2"/>
<accession>A0A2N5WYT2</accession>
<feature type="transmembrane region" description="Helical" evidence="6">
    <location>
        <begin position="300"/>
        <end position="322"/>
    </location>
</feature>
<dbReference type="Proteomes" id="UP000235005">
    <property type="component" value="Unassembled WGS sequence"/>
</dbReference>
<feature type="transmembrane region" description="Helical" evidence="6">
    <location>
        <begin position="782"/>
        <end position="801"/>
    </location>
</feature>
<feature type="transmembrane region" description="Helical" evidence="6">
    <location>
        <begin position="248"/>
        <end position="268"/>
    </location>
</feature>
<comment type="subcellular location">
    <subcellularLocation>
        <location evidence="1">Cell membrane</location>
        <topology evidence="1">Multi-pass membrane protein</topology>
    </subcellularLocation>
</comment>
<proteinExistence type="predicted"/>
<feature type="transmembrane region" description="Helical" evidence="6">
    <location>
        <begin position="408"/>
        <end position="431"/>
    </location>
</feature>
<sequence length="818" mass="88247">MLARDWRGGELGVLMMALILAVGVVSGISAFTTRLQAALELESHRFLAADTVVRSGREMPAQWLQQAQASGLRVATTLTFPSMVYAQGDAMQLASIKAVSDAYPLRGDLKFSEQPFGDAVTITNGPRRGTVWLDSRLFPLLDVTLGDAVQVGEAQLKVTGAVRGEPDQAAGMFGYGPRLLMHYEDIAATEVIQPGSRVEFRQLYAGDVGDMTDFTQWLEPQLAPGQRLMTVSDGQPGISNALDRAERFLLLAGSLGVVLAGVAIALAARRFSERHNDYVAVMKSLGATSGAINQLYGKSLLLLGAVATVCGCLLGWGIQALFFTLFADQLPVEPGPSGPRPYLIGSATALTCLLSFAWPPLRRLGQASPLRVLRKDVAVFTRGTSGDYLFGLVAVSLLMLWYSGDWRLTLALLAGLAVTVTLGMGLAMTLLKGGRLVGMSAGSIWRLALAGLQRRGAANALQVVIFAMAIMLLLVLVLVRTSLVDEWQTQLPEDAPNHFMINIGPGDVQAVDQRLREEGISSEALYPMIRGRIMAVQGVDLPTRDQADMDGPRQREVNFTWSETLPEGNELVAGDWWQPGTDAAMVSVELEFAQRMGIEVGDRLSMLVGAQPLDVTVSSLRSLDWQSMRPNFFMVFPPEVLASYPATFMTSFHLDPDNKVFLNDFIREFPTVTVIEMDLVIEQIRSIIQQVSGAIELVLVVILATGALVLIAGVQASVDERLHESSILRALGARKQLILGGLLIEFAALGLFAGLLATIAAEISVAILQVTAMDMQYSPTPWLWPLGIGAGVVLIAGLGVFSCRRVVSHPPVAVLREL</sequence>
<dbReference type="InterPro" id="IPR038766">
    <property type="entry name" value="Membrane_comp_ABC_pdt"/>
</dbReference>
<evidence type="ECO:0000313" key="8">
    <source>
        <dbReference type="EMBL" id="PLW67397.1"/>
    </source>
</evidence>
<keyword evidence="4 6" id="KW-1133">Transmembrane helix</keyword>
<gene>
    <name evidence="8" type="ORF">C0039_17465</name>
</gene>
<feature type="transmembrane region" description="Helical" evidence="6">
    <location>
        <begin position="12"/>
        <end position="31"/>
    </location>
</feature>
<organism evidence="8 9">
    <name type="scientific">Pseudohalioglobus lutimaris</name>
    <dbReference type="NCBI Taxonomy" id="1737061"/>
    <lineage>
        <taxon>Bacteria</taxon>
        <taxon>Pseudomonadati</taxon>
        <taxon>Pseudomonadota</taxon>
        <taxon>Gammaproteobacteria</taxon>
        <taxon>Cellvibrionales</taxon>
        <taxon>Halieaceae</taxon>
        <taxon>Pseudohalioglobus</taxon>
    </lineage>
</organism>
<feature type="transmembrane region" description="Helical" evidence="6">
    <location>
        <begin position="456"/>
        <end position="479"/>
    </location>
</feature>
<evidence type="ECO:0000313" key="9">
    <source>
        <dbReference type="Proteomes" id="UP000235005"/>
    </source>
</evidence>
<evidence type="ECO:0000259" key="7">
    <source>
        <dbReference type="Pfam" id="PF02687"/>
    </source>
</evidence>
<keyword evidence="3 6" id="KW-0812">Transmembrane</keyword>
<evidence type="ECO:0000256" key="2">
    <source>
        <dbReference type="ARBA" id="ARBA00022475"/>
    </source>
</evidence>
<keyword evidence="2" id="KW-1003">Cell membrane</keyword>
<evidence type="ECO:0000256" key="1">
    <source>
        <dbReference type="ARBA" id="ARBA00004651"/>
    </source>
</evidence>
<evidence type="ECO:0000256" key="3">
    <source>
        <dbReference type="ARBA" id="ARBA00022692"/>
    </source>
</evidence>
<evidence type="ECO:0000256" key="4">
    <source>
        <dbReference type="ARBA" id="ARBA00022989"/>
    </source>
</evidence>
<feature type="domain" description="ABC3 transporter permease C-terminal" evidence="7">
    <location>
        <begin position="698"/>
        <end position="811"/>
    </location>
</feature>
<dbReference type="PANTHER" id="PTHR30287:SF1">
    <property type="entry name" value="INNER MEMBRANE PROTEIN"/>
    <property type="match status" value="1"/>
</dbReference>
<dbReference type="GO" id="GO:0005886">
    <property type="term" value="C:plasma membrane"/>
    <property type="evidence" value="ECO:0007669"/>
    <property type="project" value="UniProtKB-SubCell"/>
</dbReference>
<evidence type="ECO:0000256" key="5">
    <source>
        <dbReference type="ARBA" id="ARBA00023136"/>
    </source>
</evidence>
<feature type="transmembrane region" description="Helical" evidence="6">
    <location>
        <begin position="737"/>
        <end position="770"/>
    </location>
</feature>
<dbReference type="InterPro" id="IPR003838">
    <property type="entry name" value="ABC3_permease_C"/>
</dbReference>
<dbReference type="PANTHER" id="PTHR30287">
    <property type="entry name" value="MEMBRANE COMPONENT OF PREDICTED ABC SUPERFAMILY METABOLITE UPTAKE TRANSPORTER"/>
    <property type="match status" value="1"/>
</dbReference>
<comment type="caution">
    <text evidence="8">The sequence shown here is derived from an EMBL/GenBank/DDBJ whole genome shotgun (WGS) entry which is preliminary data.</text>
</comment>
<feature type="domain" description="ABC3 transporter permease C-terminal" evidence="7">
    <location>
        <begin position="253"/>
        <end position="369"/>
    </location>
</feature>
<dbReference type="Pfam" id="PF02687">
    <property type="entry name" value="FtsX"/>
    <property type="match status" value="2"/>
</dbReference>